<accession>A0A6A6HZW8</accession>
<dbReference type="InterPro" id="IPR003609">
    <property type="entry name" value="Pan_app"/>
</dbReference>
<evidence type="ECO:0000256" key="1">
    <source>
        <dbReference type="SAM" id="SignalP"/>
    </source>
</evidence>
<gene>
    <name evidence="3" type="ORF">BU26DRAFT_120019</name>
</gene>
<keyword evidence="4" id="KW-1185">Reference proteome</keyword>
<dbReference type="GeneID" id="54572834"/>
<keyword evidence="1" id="KW-0732">Signal</keyword>
<evidence type="ECO:0000259" key="2">
    <source>
        <dbReference type="Pfam" id="PF00024"/>
    </source>
</evidence>
<dbReference type="Proteomes" id="UP000800094">
    <property type="component" value="Unassembled WGS sequence"/>
</dbReference>
<name>A0A6A6HZW8_9PLEO</name>
<dbReference type="EMBL" id="ML987206">
    <property type="protein sequence ID" value="KAF2242860.1"/>
    <property type="molecule type" value="Genomic_DNA"/>
</dbReference>
<protein>
    <recommendedName>
        <fullName evidence="2">Apple domain-containing protein</fullName>
    </recommendedName>
</protein>
<dbReference type="Gene3D" id="3.50.4.10">
    <property type="entry name" value="Hepatocyte Growth Factor"/>
    <property type="match status" value="1"/>
</dbReference>
<feature type="domain" description="Apple" evidence="2">
    <location>
        <begin position="71"/>
        <end position="132"/>
    </location>
</feature>
<sequence>MWLFWLLTQSIACRRCMSYGLLAHTDGKLCGGITEVILVGLCLLGKTVVKTYTAADGTFFKVHYQARSIAGYSASTKIRKATDGSFKGCMKSCSAEPGCTSVDYAARLGTDHRVKECTLFRTGGGDNPDATTASTTVGPRNSRLAEHLPTHWVLWVRVAVRRLAPARVLRLCNNRMA</sequence>
<dbReference type="AlphaFoldDB" id="A0A6A6HZW8"/>
<dbReference type="Pfam" id="PF00024">
    <property type="entry name" value="PAN_1"/>
    <property type="match status" value="1"/>
</dbReference>
<dbReference type="OrthoDB" id="4388755at2759"/>
<organism evidence="3 4">
    <name type="scientific">Trematosphaeria pertusa</name>
    <dbReference type="NCBI Taxonomy" id="390896"/>
    <lineage>
        <taxon>Eukaryota</taxon>
        <taxon>Fungi</taxon>
        <taxon>Dikarya</taxon>
        <taxon>Ascomycota</taxon>
        <taxon>Pezizomycotina</taxon>
        <taxon>Dothideomycetes</taxon>
        <taxon>Pleosporomycetidae</taxon>
        <taxon>Pleosporales</taxon>
        <taxon>Massarineae</taxon>
        <taxon>Trematosphaeriaceae</taxon>
        <taxon>Trematosphaeria</taxon>
    </lineage>
</organism>
<evidence type="ECO:0000313" key="3">
    <source>
        <dbReference type="EMBL" id="KAF2242860.1"/>
    </source>
</evidence>
<evidence type="ECO:0000313" key="4">
    <source>
        <dbReference type="Proteomes" id="UP000800094"/>
    </source>
</evidence>
<feature type="signal peptide" evidence="1">
    <location>
        <begin position="1"/>
        <end position="18"/>
    </location>
</feature>
<reference evidence="3" key="1">
    <citation type="journal article" date="2020" name="Stud. Mycol.">
        <title>101 Dothideomycetes genomes: a test case for predicting lifestyles and emergence of pathogens.</title>
        <authorList>
            <person name="Haridas S."/>
            <person name="Albert R."/>
            <person name="Binder M."/>
            <person name="Bloem J."/>
            <person name="Labutti K."/>
            <person name="Salamov A."/>
            <person name="Andreopoulos B."/>
            <person name="Baker S."/>
            <person name="Barry K."/>
            <person name="Bills G."/>
            <person name="Bluhm B."/>
            <person name="Cannon C."/>
            <person name="Castanera R."/>
            <person name="Culley D."/>
            <person name="Daum C."/>
            <person name="Ezra D."/>
            <person name="Gonzalez J."/>
            <person name="Henrissat B."/>
            <person name="Kuo A."/>
            <person name="Liang C."/>
            <person name="Lipzen A."/>
            <person name="Lutzoni F."/>
            <person name="Magnuson J."/>
            <person name="Mondo S."/>
            <person name="Nolan M."/>
            <person name="Ohm R."/>
            <person name="Pangilinan J."/>
            <person name="Park H.-J."/>
            <person name="Ramirez L."/>
            <person name="Alfaro M."/>
            <person name="Sun H."/>
            <person name="Tritt A."/>
            <person name="Yoshinaga Y."/>
            <person name="Zwiers L.-H."/>
            <person name="Turgeon B."/>
            <person name="Goodwin S."/>
            <person name="Spatafora J."/>
            <person name="Crous P."/>
            <person name="Grigoriev I."/>
        </authorList>
    </citation>
    <scope>NUCLEOTIDE SEQUENCE</scope>
    <source>
        <strain evidence="3">CBS 122368</strain>
    </source>
</reference>
<feature type="chain" id="PRO_5025566323" description="Apple domain-containing protein" evidence="1">
    <location>
        <begin position="19"/>
        <end position="177"/>
    </location>
</feature>
<proteinExistence type="predicted"/>
<dbReference type="RefSeq" id="XP_033677864.1">
    <property type="nucleotide sequence ID" value="XM_033819504.1"/>
</dbReference>